<dbReference type="STRING" id="1314782.A0A165WCI0"/>
<proteinExistence type="predicted"/>
<dbReference type="InParanoid" id="A0A165WCI0"/>
<dbReference type="OrthoDB" id="5420143at2759"/>
<dbReference type="EMBL" id="KV425551">
    <property type="protein sequence ID" value="KZT30980.1"/>
    <property type="molecule type" value="Genomic_DNA"/>
</dbReference>
<keyword evidence="3" id="KW-1185">Reference proteome</keyword>
<accession>A0A165WCI0</accession>
<reference evidence="2 3" key="1">
    <citation type="journal article" date="2016" name="Mol. Biol. Evol.">
        <title>Comparative Genomics of Early-Diverging Mushroom-Forming Fungi Provides Insights into the Origins of Lignocellulose Decay Capabilities.</title>
        <authorList>
            <person name="Nagy L.G."/>
            <person name="Riley R."/>
            <person name="Tritt A."/>
            <person name="Adam C."/>
            <person name="Daum C."/>
            <person name="Floudas D."/>
            <person name="Sun H."/>
            <person name="Yadav J.S."/>
            <person name="Pangilinan J."/>
            <person name="Larsson K.H."/>
            <person name="Matsuura K."/>
            <person name="Barry K."/>
            <person name="Labutti K."/>
            <person name="Kuo R."/>
            <person name="Ohm R.A."/>
            <person name="Bhattacharya S.S."/>
            <person name="Shirouzu T."/>
            <person name="Yoshinaga Y."/>
            <person name="Martin F.M."/>
            <person name="Grigoriev I.V."/>
            <person name="Hibbett D.S."/>
        </authorList>
    </citation>
    <scope>NUCLEOTIDE SEQUENCE [LARGE SCALE GENOMIC DNA]</scope>
    <source>
        <strain evidence="2 3">HHB14362 ss-1</strain>
    </source>
</reference>
<organism evidence="2 3">
    <name type="scientific">Neolentinus lepideus HHB14362 ss-1</name>
    <dbReference type="NCBI Taxonomy" id="1314782"/>
    <lineage>
        <taxon>Eukaryota</taxon>
        <taxon>Fungi</taxon>
        <taxon>Dikarya</taxon>
        <taxon>Basidiomycota</taxon>
        <taxon>Agaricomycotina</taxon>
        <taxon>Agaricomycetes</taxon>
        <taxon>Gloeophyllales</taxon>
        <taxon>Gloeophyllaceae</taxon>
        <taxon>Neolentinus</taxon>
    </lineage>
</organism>
<evidence type="ECO:0000256" key="1">
    <source>
        <dbReference type="SAM" id="SignalP"/>
    </source>
</evidence>
<protein>
    <submittedName>
        <fullName evidence="2">Uncharacterized protein</fullName>
    </submittedName>
</protein>
<feature type="chain" id="PRO_5007868417" evidence="1">
    <location>
        <begin position="18"/>
        <end position="81"/>
    </location>
</feature>
<name>A0A165WCI0_9AGAM</name>
<sequence>MFSKLSVAAVLVPFVSALTLNTPTGLSSGGPATITWTSEPTDPPFSIELVNTAFHDTFAIANNVNPLMNTISLNLPSVPVR</sequence>
<keyword evidence="1" id="KW-0732">Signal</keyword>
<evidence type="ECO:0000313" key="3">
    <source>
        <dbReference type="Proteomes" id="UP000076761"/>
    </source>
</evidence>
<feature type="signal peptide" evidence="1">
    <location>
        <begin position="1"/>
        <end position="17"/>
    </location>
</feature>
<evidence type="ECO:0000313" key="2">
    <source>
        <dbReference type="EMBL" id="KZT30980.1"/>
    </source>
</evidence>
<gene>
    <name evidence="2" type="ORF">NEOLEDRAFT_1083611</name>
</gene>
<dbReference type="AlphaFoldDB" id="A0A165WCI0"/>
<dbReference type="Proteomes" id="UP000076761">
    <property type="component" value="Unassembled WGS sequence"/>
</dbReference>